<keyword evidence="2" id="KW-0732">Signal</keyword>
<reference evidence="3" key="1">
    <citation type="journal article" date="2021" name="Proc. Natl. Acad. Sci. U.S.A.">
        <title>Global biogeography of chemosynthetic symbionts reveals both localized and globally distributed symbiont groups. .</title>
        <authorList>
            <person name="Osvatic J.T."/>
            <person name="Wilkins L.G.E."/>
            <person name="Leibrecht L."/>
            <person name="Leray M."/>
            <person name="Zauner S."/>
            <person name="Polzin J."/>
            <person name="Camacho Y."/>
            <person name="Gros O."/>
            <person name="van Gils J.A."/>
            <person name="Eisen J.A."/>
            <person name="Petersen J.M."/>
            <person name="Yuen B."/>
        </authorList>
    </citation>
    <scope>NUCLEOTIDE SEQUENCE</scope>
    <source>
        <strain evidence="3">MAGL173</strain>
    </source>
</reference>
<feature type="region of interest" description="Disordered" evidence="1">
    <location>
        <begin position="23"/>
        <end position="46"/>
    </location>
</feature>
<accession>A0A9E4N120</accession>
<organism evidence="3 4">
    <name type="scientific">Candidatus Thiodiazotropha lotti</name>
    <dbReference type="NCBI Taxonomy" id="2792787"/>
    <lineage>
        <taxon>Bacteria</taxon>
        <taxon>Pseudomonadati</taxon>
        <taxon>Pseudomonadota</taxon>
        <taxon>Gammaproteobacteria</taxon>
        <taxon>Chromatiales</taxon>
        <taxon>Sedimenticolaceae</taxon>
        <taxon>Candidatus Thiodiazotropha</taxon>
    </lineage>
</organism>
<dbReference type="PROSITE" id="PS51257">
    <property type="entry name" value="PROKAR_LIPOPROTEIN"/>
    <property type="match status" value="1"/>
</dbReference>
<proteinExistence type="predicted"/>
<comment type="caution">
    <text evidence="3">The sequence shown here is derived from an EMBL/GenBank/DDBJ whole genome shotgun (WGS) entry which is preliminary data.</text>
</comment>
<sequence length="111" mass="12117">MIRNSAMLSLSLSLLLVTASCSTKNSEPQTDQKISQANEKPGMPDKSIQHCKEAGFESVVVTENGIPTSYLCINPSTSKKCDSWAFYRGDCRLDNSDAPSSTDKAIKIKQQ</sequence>
<evidence type="ECO:0000256" key="1">
    <source>
        <dbReference type="SAM" id="MobiDB-lite"/>
    </source>
</evidence>
<protein>
    <recommendedName>
        <fullName evidence="5">DUF333 domain-containing protein</fullName>
    </recommendedName>
</protein>
<feature type="signal peptide" evidence="2">
    <location>
        <begin position="1"/>
        <end position="19"/>
    </location>
</feature>
<gene>
    <name evidence="3" type="ORF">JAZ04_16830</name>
</gene>
<dbReference type="Proteomes" id="UP000886687">
    <property type="component" value="Unassembled WGS sequence"/>
</dbReference>
<name>A0A9E4N120_9GAMM</name>
<dbReference type="AlphaFoldDB" id="A0A9E4N120"/>
<evidence type="ECO:0000313" key="3">
    <source>
        <dbReference type="EMBL" id="MCG7940501.1"/>
    </source>
</evidence>
<feature type="compositionally biased region" description="Polar residues" evidence="1">
    <location>
        <begin position="23"/>
        <end position="38"/>
    </location>
</feature>
<evidence type="ECO:0008006" key="5">
    <source>
        <dbReference type="Google" id="ProtNLM"/>
    </source>
</evidence>
<dbReference type="EMBL" id="JAEPDI010000013">
    <property type="protein sequence ID" value="MCG7940501.1"/>
    <property type="molecule type" value="Genomic_DNA"/>
</dbReference>
<evidence type="ECO:0000256" key="2">
    <source>
        <dbReference type="SAM" id="SignalP"/>
    </source>
</evidence>
<evidence type="ECO:0000313" key="4">
    <source>
        <dbReference type="Proteomes" id="UP000886687"/>
    </source>
</evidence>
<feature type="chain" id="PRO_5039536279" description="DUF333 domain-containing protein" evidence="2">
    <location>
        <begin position="20"/>
        <end position="111"/>
    </location>
</feature>